<protein>
    <submittedName>
        <fullName evidence="1">Uncharacterized protein</fullName>
    </submittedName>
</protein>
<comment type="caution">
    <text evidence="1">The sequence shown here is derived from an EMBL/GenBank/DDBJ whole genome shotgun (WGS) entry which is preliminary data.</text>
</comment>
<dbReference type="Gene3D" id="3.40.50.2300">
    <property type="match status" value="1"/>
</dbReference>
<keyword evidence="2" id="KW-1185">Reference proteome</keyword>
<reference evidence="1 2" key="1">
    <citation type="submission" date="2024-07" db="EMBL/GenBank/DDBJ databases">
        <title>Chromosome-level genome assembly of the water stick insect Ranatra chinensis (Heteroptera: Nepidae).</title>
        <authorList>
            <person name="Liu X."/>
        </authorList>
    </citation>
    <scope>NUCLEOTIDE SEQUENCE [LARGE SCALE GENOMIC DNA]</scope>
    <source>
        <strain evidence="1">Cailab_2021Rc</strain>
        <tissue evidence="1">Muscle</tissue>
    </source>
</reference>
<gene>
    <name evidence="1" type="ORF">AAG570_011573</name>
</gene>
<organism evidence="1 2">
    <name type="scientific">Ranatra chinensis</name>
    <dbReference type="NCBI Taxonomy" id="642074"/>
    <lineage>
        <taxon>Eukaryota</taxon>
        <taxon>Metazoa</taxon>
        <taxon>Ecdysozoa</taxon>
        <taxon>Arthropoda</taxon>
        <taxon>Hexapoda</taxon>
        <taxon>Insecta</taxon>
        <taxon>Pterygota</taxon>
        <taxon>Neoptera</taxon>
        <taxon>Paraneoptera</taxon>
        <taxon>Hemiptera</taxon>
        <taxon>Heteroptera</taxon>
        <taxon>Panheteroptera</taxon>
        <taxon>Nepomorpha</taxon>
        <taxon>Nepidae</taxon>
        <taxon>Ranatrinae</taxon>
        <taxon>Ranatra</taxon>
    </lineage>
</organism>
<dbReference type="Proteomes" id="UP001558652">
    <property type="component" value="Unassembled WGS sequence"/>
</dbReference>
<sequence>MLKTVRRLLELFQYQCWRQLSLLQMTKRMKSTHLWRKEAVQKETSFTGARIVTNVREQENINHIYHVVKTNFRATSMDHLRIQFFWSPHGPSPLTPLSCNVAFVSLLTSAEHDPVLRKFPAYPVESQIRGRPLSCLSQAEEWSVETGEGARAAVGPLQPTADTRPPVMFPVFLLVLLPAASSILATSYPHPIPLVGLFDDNDKEEEQVFRVAVRKWSSAINSPSPVILQPKIEHFYHHDSFNTSKHSRYQQFPLVCNVSY</sequence>
<proteinExistence type="predicted"/>
<dbReference type="EMBL" id="JBFDAA010000006">
    <property type="protein sequence ID" value="KAL1131962.1"/>
    <property type="molecule type" value="Genomic_DNA"/>
</dbReference>
<accession>A0ABD0YZ80</accession>
<dbReference type="AlphaFoldDB" id="A0ABD0YZ80"/>
<evidence type="ECO:0000313" key="1">
    <source>
        <dbReference type="EMBL" id="KAL1131962.1"/>
    </source>
</evidence>
<evidence type="ECO:0000313" key="2">
    <source>
        <dbReference type="Proteomes" id="UP001558652"/>
    </source>
</evidence>
<name>A0ABD0YZ80_9HEMI</name>